<organism evidence="5 6">
    <name type="scientific">Allacma fusca</name>
    <dbReference type="NCBI Taxonomy" id="39272"/>
    <lineage>
        <taxon>Eukaryota</taxon>
        <taxon>Metazoa</taxon>
        <taxon>Ecdysozoa</taxon>
        <taxon>Arthropoda</taxon>
        <taxon>Hexapoda</taxon>
        <taxon>Collembola</taxon>
        <taxon>Symphypleona</taxon>
        <taxon>Sminthuridae</taxon>
        <taxon>Allacma</taxon>
    </lineage>
</organism>
<dbReference type="AlphaFoldDB" id="A0A8J2PXI1"/>
<evidence type="ECO:0000256" key="3">
    <source>
        <dbReference type="ARBA" id="ARBA00022833"/>
    </source>
</evidence>
<evidence type="ECO:0000259" key="4">
    <source>
        <dbReference type="Pfam" id="PF02892"/>
    </source>
</evidence>
<sequence>MDQKKFRCLLCMNYYKRDGSNSTGNLIRNLNRKHKNVVIGDKNQEKDPPNLFLKYLKPNGFSQEEYVRRGTRIYFKASGDTWKNFTCLGLLDI</sequence>
<evidence type="ECO:0000256" key="1">
    <source>
        <dbReference type="ARBA" id="ARBA00022723"/>
    </source>
</evidence>
<dbReference type="EMBL" id="CAJVCH010571274">
    <property type="protein sequence ID" value="CAG7837074.1"/>
    <property type="molecule type" value="Genomic_DNA"/>
</dbReference>
<protein>
    <recommendedName>
        <fullName evidence="4">BED-type domain-containing protein</fullName>
    </recommendedName>
</protein>
<gene>
    <name evidence="5" type="ORF">AFUS01_LOCUS46241</name>
</gene>
<evidence type="ECO:0000313" key="5">
    <source>
        <dbReference type="EMBL" id="CAG7837074.1"/>
    </source>
</evidence>
<keyword evidence="3" id="KW-0862">Zinc</keyword>
<proteinExistence type="predicted"/>
<name>A0A8J2PXI1_9HEXA</name>
<feature type="domain" description="BED-type" evidence="4">
    <location>
        <begin position="2"/>
        <end position="35"/>
    </location>
</feature>
<keyword evidence="2" id="KW-0863">Zinc-finger</keyword>
<keyword evidence="1" id="KW-0479">Metal-binding</keyword>
<dbReference type="GO" id="GO:0003677">
    <property type="term" value="F:DNA binding"/>
    <property type="evidence" value="ECO:0007669"/>
    <property type="project" value="InterPro"/>
</dbReference>
<dbReference type="Pfam" id="PF02892">
    <property type="entry name" value="zf-BED"/>
    <property type="match status" value="1"/>
</dbReference>
<accession>A0A8J2PXI1</accession>
<keyword evidence="6" id="KW-1185">Reference proteome</keyword>
<comment type="caution">
    <text evidence="5">The sequence shown here is derived from an EMBL/GenBank/DDBJ whole genome shotgun (WGS) entry which is preliminary data.</text>
</comment>
<dbReference type="GO" id="GO:0008270">
    <property type="term" value="F:zinc ion binding"/>
    <property type="evidence" value="ECO:0007669"/>
    <property type="project" value="UniProtKB-KW"/>
</dbReference>
<dbReference type="InterPro" id="IPR003656">
    <property type="entry name" value="Znf_BED"/>
</dbReference>
<dbReference type="Proteomes" id="UP000708208">
    <property type="component" value="Unassembled WGS sequence"/>
</dbReference>
<reference evidence="5" key="1">
    <citation type="submission" date="2021-06" db="EMBL/GenBank/DDBJ databases">
        <authorList>
            <person name="Hodson N. C."/>
            <person name="Mongue J. A."/>
            <person name="Jaron S. K."/>
        </authorList>
    </citation>
    <scope>NUCLEOTIDE SEQUENCE</scope>
</reference>
<evidence type="ECO:0000313" key="6">
    <source>
        <dbReference type="Proteomes" id="UP000708208"/>
    </source>
</evidence>
<evidence type="ECO:0000256" key="2">
    <source>
        <dbReference type="ARBA" id="ARBA00022771"/>
    </source>
</evidence>